<dbReference type="PROSITE" id="PS51178">
    <property type="entry name" value="PASTA"/>
    <property type="match status" value="3"/>
</dbReference>
<accession>A0A4R5NTY9</accession>
<dbReference type="SMART" id="SM00740">
    <property type="entry name" value="PASTA"/>
    <property type="match status" value="3"/>
</dbReference>
<evidence type="ECO:0000256" key="8">
    <source>
        <dbReference type="ARBA" id="ARBA00048679"/>
    </source>
</evidence>
<dbReference type="FunFam" id="3.30.200.20:FF:000035">
    <property type="entry name" value="Serine/threonine protein kinase Stk1"/>
    <property type="match status" value="1"/>
</dbReference>
<organism evidence="14 15">
    <name type="scientific">Secundilactobacillus malefermentans</name>
    <dbReference type="NCBI Taxonomy" id="176292"/>
    <lineage>
        <taxon>Bacteria</taxon>
        <taxon>Bacillati</taxon>
        <taxon>Bacillota</taxon>
        <taxon>Bacilli</taxon>
        <taxon>Lactobacillales</taxon>
        <taxon>Lactobacillaceae</taxon>
        <taxon>Secundilactobacillus</taxon>
    </lineage>
</organism>
<feature type="domain" description="PASTA" evidence="13">
    <location>
        <begin position="352"/>
        <end position="419"/>
    </location>
</feature>
<dbReference type="STRING" id="1122149.FD44_GL001269"/>
<feature type="transmembrane region" description="Helical" evidence="11">
    <location>
        <begin position="331"/>
        <end position="350"/>
    </location>
</feature>
<name>A0A4R5NTY9_9LACO</name>
<keyword evidence="5" id="KW-0418">Kinase</keyword>
<evidence type="ECO:0000256" key="5">
    <source>
        <dbReference type="ARBA" id="ARBA00022777"/>
    </source>
</evidence>
<dbReference type="AlphaFoldDB" id="A0A4R5NTY9"/>
<evidence type="ECO:0000256" key="10">
    <source>
        <dbReference type="SAM" id="MobiDB-lite"/>
    </source>
</evidence>
<keyword evidence="4 9" id="KW-0547">Nucleotide-binding</keyword>
<dbReference type="RefSeq" id="WP_010619891.1">
    <property type="nucleotide sequence ID" value="NZ_CP042371.1"/>
</dbReference>
<dbReference type="GO" id="GO:0004674">
    <property type="term" value="F:protein serine/threonine kinase activity"/>
    <property type="evidence" value="ECO:0007669"/>
    <property type="project" value="UniProtKB-KW"/>
</dbReference>
<protein>
    <recommendedName>
        <fullName evidence="1">non-specific serine/threonine protein kinase</fullName>
        <ecNumber evidence="1">2.7.11.1</ecNumber>
    </recommendedName>
</protein>
<keyword evidence="11" id="KW-1133">Transmembrane helix</keyword>
<dbReference type="PANTHER" id="PTHR43289:SF34">
    <property type="entry name" value="SERINE_THREONINE-PROTEIN KINASE YBDM-RELATED"/>
    <property type="match status" value="1"/>
</dbReference>
<keyword evidence="2" id="KW-0723">Serine/threonine-protein kinase</keyword>
<evidence type="ECO:0000256" key="7">
    <source>
        <dbReference type="ARBA" id="ARBA00047899"/>
    </source>
</evidence>
<keyword evidence="11" id="KW-0812">Transmembrane</keyword>
<proteinExistence type="predicted"/>
<dbReference type="PROSITE" id="PS00107">
    <property type="entry name" value="PROTEIN_KINASE_ATP"/>
    <property type="match status" value="1"/>
</dbReference>
<feature type="region of interest" description="Disordered" evidence="10">
    <location>
        <begin position="301"/>
        <end position="324"/>
    </location>
</feature>
<feature type="domain" description="PASTA" evidence="13">
    <location>
        <begin position="420"/>
        <end position="487"/>
    </location>
</feature>
<dbReference type="NCBIfam" id="NF033483">
    <property type="entry name" value="PknB_PASTA_kin"/>
    <property type="match status" value="1"/>
</dbReference>
<reference evidence="14 15" key="1">
    <citation type="journal article" date="2019" name="Appl. Microbiol. Biotechnol.">
        <title>Uncovering carbohydrate metabolism through a genotype-phenotype association study of 56 lactic acid bacteria genomes.</title>
        <authorList>
            <person name="Buron-Moles G."/>
            <person name="Chailyan A."/>
            <person name="Dolejs I."/>
            <person name="Forster J."/>
            <person name="Miks M.H."/>
        </authorList>
    </citation>
    <scope>NUCLEOTIDE SEQUENCE [LARGE SCALE GENOMIC DNA]</scope>
    <source>
        <strain evidence="14 15">ATCC 49373</strain>
    </source>
</reference>
<dbReference type="InterPro" id="IPR008271">
    <property type="entry name" value="Ser/Thr_kinase_AS"/>
</dbReference>
<evidence type="ECO:0000313" key="15">
    <source>
        <dbReference type="Proteomes" id="UP000294854"/>
    </source>
</evidence>
<evidence type="ECO:0000259" key="13">
    <source>
        <dbReference type="PROSITE" id="PS51178"/>
    </source>
</evidence>
<dbReference type="InterPro" id="IPR017441">
    <property type="entry name" value="Protein_kinase_ATP_BS"/>
</dbReference>
<evidence type="ECO:0000256" key="9">
    <source>
        <dbReference type="PROSITE-ProRule" id="PRU10141"/>
    </source>
</evidence>
<keyword evidence="6 9" id="KW-0067">ATP-binding</keyword>
<dbReference type="Pfam" id="PF00069">
    <property type="entry name" value="Pkinase"/>
    <property type="match status" value="1"/>
</dbReference>
<dbReference type="EMBL" id="PUFO01000010">
    <property type="protein sequence ID" value="TDG80400.1"/>
    <property type="molecule type" value="Genomic_DNA"/>
</dbReference>
<dbReference type="InterPro" id="IPR000719">
    <property type="entry name" value="Prot_kinase_dom"/>
</dbReference>
<evidence type="ECO:0000256" key="1">
    <source>
        <dbReference type="ARBA" id="ARBA00012513"/>
    </source>
</evidence>
<keyword evidence="3" id="KW-0808">Transferase</keyword>
<dbReference type="CDD" id="cd06577">
    <property type="entry name" value="PASTA_pknB"/>
    <property type="match status" value="3"/>
</dbReference>
<comment type="catalytic activity">
    <reaction evidence="8">
        <text>L-seryl-[protein] + ATP = O-phospho-L-seryl-[protein] + ADP + H(+)</text>
        <dbReference type="Rhea" id="RHEA:17989"/>
        <dbReference type="Rhea" id="RHEA-COMP:9863"/>
        <dbReference type="Rhea" id="RHEA-COMP:11604"/>
        <dbReference type="ChEBI" id="CHEBI:15378"/>
        <dbReference type="ChEBI" id="CHEBI:29999"/>
        <dbReference type="ChEBI" id="CHEBI:30616"/>
        <dbReference type="ChEBI" id="CHEBI:83421"/>
        <dbReference type="ChEBI" id="CHEBI:456216"/>
        <dbReference type="EC" id="2.7.11.1"/>
    </reaction>
</comment>
<dbReference type="SMART" id="SM00220">
    <property type="entry name" value="S_TKc"/>
    <property type="match status" value="1"/>
</dbReference>
<evidence type="ECO:0000256" key="4">
    <source>
        <dbReference type="ARBA" id="ARBA00022741"/>
    </source>
</evidence>
<dbReference type="Pfam" id="PF03793">
    <property type="entry name" value="PASTA"/>
    <property type="match status" value="3"/>
</dbReference>
<dbReference type="OrthoDB" id="9788659at2"/>
<feature type="binding site" evidence="9">
    <location>
        <position position="40"/>
    </location>
    <ligand>
        <name>ATP</name>
        <dbReference type="ChEBI" id="CHEBI:30616"/>
    </ligand>
</feature>
<dbReference type="Proteomes" id="UP000294854">
    <property type="component" value="Unassembled WGS sequence"/>
</dbReference>
<dbReference type="GO" id="GO:0005524">
    <property type="term" value="F:ATP binding"/>
    <property type="evidence" value="ECO:0007669"/>
    <property type="project" value="UniProtKB-UniRule"/>
</dbReference>
<keyword evidence="15" id="KW-1185">Reference proteome</keyword>
<dbReference type="PROSITE" id="PS50011">
    <property type="entry name" value="PROTEIN_KINASE_DOM"/>
    <property type="match status" value="1"/>
</dbReference>
<evidence type="ECO:0000259" key="12">
    <source>
        <dbReference type="PROSITE" id="PS50011"/>
    </source>
</evidence>
<dbReference type="CDD" id="cd14014">
    <property type="entry name" value="STKc_PknB_like"/>
    <property type="match status" value="1"/>
</dbReference>
<dbReference type="Gene3D" id="2.60.40.2560">
    <property type="match status" value="1"/>
</dbReference>
<evidence type="ECO:0000313" key="14">
    <source>
        <dbReference type="EMBL" id="TDG80400.1"/>
    </source>
</evidence>
<dbReference type="SUPFAM" id="SSF56112">
    <property type="entry name" value="Protein kinase-like (PK-like)"/>
    <property type="match status" value="1"/>
</dbReference>
<dbReference type="InterPro" id="IPR005543">
    <property type="entry name" value="PASTA_dom"/>
</dbReference>
<comment type="caution">
    <text evidence="14">The sequence shown here is derived from an EMBL/GenBank/DDBJ whole genome shotgun (WGS) entry which is preliminary data.</text>
</comment>
<feature type="domain" description="PASTA" evidence="13">
    <location>
        <begin position="488"/>
        <end position="554"/>
    </location>
</feature>
<dbReference type="InterPro" id="IPR011009">
    <property type="entry name" value="Kinase-like_dom_sf"/>
</dbReference>
<evidence type="ECO:0000256" key="6">
    <source>
        <dbReference type="ARBA" id="ARBA00022840"/>
    </source>
</evidence>
<dbReference type="PANTHER" id="PTHR43289">
    <property type="entry name" value="MITOGEN-ACTIVATED PROTEIN KINASE KINASE KINASE 20-RELATED"/>
    <property type="match status" value="1"/>
</dbReference>
<evidence type="ECO:0000256" key="2">
    <source>
        <dbReference type="ARBA" id="ARBA00022527"/>
    </source>
</evidence>
<dbReference type="Gene3D" id="1.10.510.10">
    <property type="entry name" value="Transferase(Phosphotransferase) domain 1"/>
    <property type="match status" value="1"/>
</dbReference>
<evidence type="ECO:0000256" key="3">
    <source>
        <dbReference type="ARBA" id="ARBA00022679"/>
    </source>
</evidence>
<dbReference type="Gene3D" id="3.30.10.20">
    <property type="match status" value="3"/>
</dbReference>
<comment type="catalytic activity">
    <reaction evidence="7">
        <text>L-threonyl-[protein] + ATP = O-phospho-L-threonyl-[protein] + ADP + H(+)</text>
        <dbReference type="Rhea" id="RHEA:46608"/>
        <dbReference type="Rhea" id="RHEA-COMP:11060"/>
        <dbReference type="Rhea" id="RHEA-COMP:11605"/>
        <dbReference type="ChEBI" id="CHEBI:15378"/>
        <dbReference type="ChEBI" id="CHEBI:30013"/>
        <dbReference type="ChEBI" id="CHEBI:30616"/>
        <dbReference type="ChEBI" id="CHEBI:61977"/>
        <dbReference type="ChEBI" id="CHEBI:456216"/>
        <dbReference type="EC" id="2.7.11.1"/>
    </reaction>
</comment>
<dbReference type="Gene3D" id="3.30.200.20">
    <property type="entry name" value="Phosphorylase Kinase, domain 1"/>
    <property type="match status" value="1"/>
</dbReference>
<dbReference type="PROSITE" id="PS00108">
    <property type="entry name" value="PROTEIN_KINASE_ST"/>
    <property type="match status" value="1"/>
</dbReference>
<feature type="domain" description="Protein kinase" evidence="12">
    <location>
        <begin position="11"/>
        <end position="268"/>
    </location>
</feature>
<dbReference type="FunFam" id="1.10.510.10:FF:000021">
    <property type="entry name" value="Serine/threonine protein kinase"/>
    <property type="match status" value="1"/>
</dbReference>
<sequence length="660" mass="73532">MRENYVLNGRYRILHSLGEGGMANVYLAHDLILDRDVAVKLLRLDLRDDPKTNKRFQREALAATELVNPNIVSVYDVGEENGMNYLVMEYVSGMDLKNYIKVNFPIPYQEVINILEQVLSAVQVAHDHDIIHRDLKPQNILVDKNGQVKITDFGIAIALSEHSLTQTNTVLGSVHYLSPEQAHGGMATKKSDIYSLGIILYEMLTGKVPFDGETAVSIAIKHYQEDVPSVRDVDPRIPQALENVVLKATAKQPENRYESSQEMGEDLLTSLSDKRANEPKFIPHSNDLGETKVMPMADIKNGINQASPDEDSESKNKKPKTRKKKHQKLRYALLVIGFLFVLMFGLITWANQTQMIEVPDVTEMSEQTATRKIEAASLTVGSVSHKPSNSVKKDRIIKTNPRYGFKVKKNHKVNLMISSGVKKTTFRNYRGMQYKAVARNLRAKGFTVIRQNNSSDSLSAGQIMEQDIASGKKVVAKNTTVTFTVSTGQKQITLENLTGKTKKQINDYASENSINVYYSYEYSDTVDKNKAISQDPIAGTTIKQGSNVKISLSRGKQTDDSDSTDQFNVKLTIPFKGTDSSSSVTSDNSSSAESIGENIIYVYLKDSTHTYKTVYRQLTITKSTSITLPFTLKSGKSGGYKVVRDGQTIMSDNGVTKDNH</sequence>
<dbReference type="EC" id="2.7.11.1" evidence="1"/>
<evidence type="ECO:0000256" key="11">
    <source>
        <dbReference type="SAM" id="Phobius"/>
    </source>
</evidence>
<keyword evidence="11" id="KW-0472">Membrane</keyword>
<gene>
    <name evidence="14" type="ORF">C5L31_000766</name>
</gene>